<dbReference type="InterPro" id="IPR020630">
    <property type="entry name" value="THF_DH/CycHdrlase_cat_dom"/>
</dbReference>
<dbReference type="InterPro" id="IPR036291">
    <property type="entry name" value="NAD(P)-bd_dom_sf"/>
</dbReference>
<dbReference type="Gene3D" id="3.40.50.10860">
    <property type="entry name" value="Leucine Dehydrogenase, chain A, domain 1"/>
    <property type="match status" value="1"/>
</dbReference>
<evidence type="ECO:0000256" key="4">
    <source>
        <dbReference type="ARBA" id="ARBA00022755"/>
    </source>
</evidence>
<organism evidence="14 15">
    <name type="scientific">Fundicoccus culcitae</name>
    <dbReference type="NCBI Taxonomy" id="2969821"/>
    <lineage>
        <taxon>Bacteria</taxon>
        <taxon>Bacillati</taxon>
        <taxon>Bacillota</taxon>
        <taxon>Bacilli</taxon>
        <taxon>Lactobacillales</taxon>
        <taxon>Aerococcaceae</taxon>
        <taxon>Fundicoccus</taxon>
    </lineage>
</organism>
<evidence type="ECO:0000256" key="2">
    <source>
        <dbReference type="ARBA" id="ARBA00022563"/>
    </source>
</evidence>
<dbReference type="Pfam" id="PF02882">
    <property type="entry name" value="THF_DHG_CYH_C"/>
    <property type="match status" value="1"/>
</dbReference>
<feature type="binding site" evidence="11">
    <location>
        <begin position="165"/>
        <end position="167"/>
    </location>
    <ligand>
        <name>NADP(+)</name>
        <dbReference type="ChEBI" id="CHEBI:58349"/>
    </ligand>
</feature>
<keyword evidence="15" id="KW-1185">Reference proteome</keyword>
<evidence type="ECO:0000256" key="5">
    <source>
        <dbReference type="ARBA" id="ARBA00022801"/>
    </source>
</evidence>
<evidence type="ECO:0000259" key="12">
    <source>
        <dbReference type="Pfam" id="PF00763"/>
    </source>
</evidence>
<dbReference type="PANTHER" id="PTHR48099">
    <property type="entry name" value="C-1-TETRAHYDROFOLATE SYNTHASE, CYTOPLASMIC-RELATED"/>
    <property type="match status" value="1"/>
</dbReference>
<keyword evidence="3 11" id="KW-0028">Amino-acid biosynthesis</keyword>
<evidence type="ECO:0000256" key="6">
    <source>
        <dbReference type="ARBA" id="ARBA00022857"/>
    </source>
</evidence>
<keyword evidence="8 11" id="KW-0368">Histidine biosynthesis</keyword>
<feature type="binding site" evidence="11">
    <location>
        <position position="190"/>
    </location>
    <ligand>
        <name>NADP(+)</name>
        <dbReference type="ChEBI" id="CHEBI:58349"/>
    </ligand>
</feature>
<dbReference type="Pfam" id="PF00763">
    <property type="entry name" value="THF_DHG_CYH"/>
    <property type="match status" value="1"/>
</dbReference>
<dbReference type="EC" id="1.5.1.5" evidence="11"/>
<comment type="function">
    <text evidence="11">Catalyzes the oxidation of 5,10-methylenetetrahydrofolate to 5,10-methenyltetrahydrofolate and then the hydrolysis of 5,10-methenyltetrahydrofolate to 10-formyltetrahydrofolate.</text>
</comment>
<keyword evidence="7 11" id="KW-0560">Oxidoreductase</keyword>
<evidence type="ECO:0000256" key="7">
    <source>
        <dbReference type="ARBA" id="ARBA00023002"/>
    </source>
</evidence>
<sequence length="284" mass="31285">MSIIMNGKEIAQEIHASNLEQVERLIEQGIQPKMAFIRVGDDPASKGYHRSAIKKAENNNIECDSFVYPADVDADEFFKDYAKINERSDIHGILVLRPLPEHLSYEKISQEIDPDKDVDGMSPFNIGKTFAPKPTDFVPITPMSVMRMLEHYEINVKGKEVVVVGHSLVVGRPLSMLLVDKGATVTICHIDTKDTKAHTQKADVLVTATGKKWLITKDHVKEGAVVVDVGTSYEVDGKVYGDVFFDEVEPIASYINPVPGGIGSITSEILSERVIYSASKGVEG</sequence>
<proteinExistence type="inferred from homology"/>
<feature type="domain" description="Tetrahydrofolate dehydrogenase/cyclohydrolase catalytic" evidence="12">
    <location>
        <begin position="5"/>
        <end position="119"/>
    </location>
</feature>
<comment type="pathway">
    <text evidence="1 11">One-carbon metabolism; tetrahydrofolate interconversion.</text>
</comment>
<dbReference type="InterPro" id="IPR046346">
    <property type="entry name" value="Aminoacid_DH-like_N_sf"/>
</dbReference>
<dbReference type="RefSeq" id="WP_313793078.1">
    <property type="nucleotide sequence ID" value="NZ_CP102453.1"/>
</dbReference>
<feature type="domain" description="Tetrahydrofolate dehydrogenase/cyclohydrolase NAD(P)-binding" evidence="13">
    <location>
        <begin position="139"/>
        <end position="279"/>
    </location>
</feature>
<dbReference type="PANTHER" id="PTHR48099:SF5">
    <property type="entry name" value="C-1-TETRAHYDROFOLATE SYNTHASE, CYTOPLASMIC"/>
    <property type="match status" value="1"/>
</dbReference>
<dbReference type="EC" id="3.5.4.9" evidence="11"/>
<evidence type="ECO:0000256" key="8">
    <source>
        <dbReference type="ARBA" id="ARBA00023102"/>
    </source>
</evidence>
<dbReference type="PRINTS" id="PR00085">
    <property type="entry name" value="THFDHDRGNASE"/>
</dbReference>
<keyword evidence="9 11" id="KW-0486">Methionine biosynthesis</keyword>
<dbReference type="EMBL" id="CP102453">
    <property type="protein sequence ID" value="UUX33576.1"/>
    <property type="molecule type" value="Genomic_DNA"/>
</dbReference>
<keyword evidence="2 11" id="KW-0554">One-carbon metabolism</keyword>
<evidence type="ECO:0000256" key="1">
    <source>
        <dbReference type="ARBA" id="ARBA00004777"/>
    </source>
</evidence>
<dbReference type="SUPFAM" id="SSF51735">
    <property type="entry name" value="NAD(P)-binding Rossmann-fold domains"/>
    <property type="match status" value="1"/>
</dbReference>
<protein>
    <recommendedName>
        <fullName evidence="11">Bifunctional protein FolD</fullName>
    </recommendedName>
    <domain>
        <recommendedName>
            <fullName evidence="11">Methylenetetrahydrofolate dehydrogenase</fullName>
            <ecNumber evidence="11">1.5.1.5</ecNumber>
        </recommendedName>
    </domain>
    <domain>
        <recommendedName>
            <fullName evidence="11">Methenyltetrahydrofolate cyclohydrolase</fullName>
            <ecNumber evidence="11">3.5.4.9</ecNumber>
        </recommendedName>
    </domain>
</protein>
<accession>A0ABY5P4E1</accession>
<keyword evidence="10 11" id="KW-0511">Multifunctional enzyme</keyword>
<dbReference type="SUPFAM" id="SSF53223">
    <property type="entry name" value="Aminoacid dehydrogenase-like, N-terminal domain"/>
    <property type="match status" value="1"/>
</dbReference>
<evidence type="ECO:0000256" key="9">
    <source>
        <dbReference type="ARBA" id="ARBA00023167"/>
    </source>
</evidence>
<comment type="catalytic activity">
    <reaction evidence="11">
        <text>(6R)-5,10-methylene-5,6,7,8-tetrahydrofolate + NADP(+) = (6R)-5,10-methenyltetrahydrofolate + NADPH</text>
        <dbReference type="Rhea" id="RHEA:22812"/>
        <dbReference type="ChEBI" id="CHEBI:15636"/>
        <dbReference type="ChEBI" id="CHEBI:57455"/>
        <dbReference type="ChEBI" id="CHEBI:57783"/>
        <dbReference type="ChEBI" id="CHEBI:58349"/>
        <dbReference type="EC" id="1.5.1.5"/>
    </reaction>
</comment>
<dbReference type="InterPro" id="IPR020631">
    <property type="entry name" value="THF_DH/CycHdrlase_NAD-bd_dom"/>
</dbReference>
<gene>
    <name evidence="11" type="primary">folD</name>
    <name evidence="14" type="ORF">NRE15_11815</name>
</gene>
<evidence type="ECO:0000313" key="15">
    <source>
        <dbReference type="Proteomes" id="UP001315967"/>
    </source>
</evidence>
<comment type="subunit">
    <text evidence="11">Homodimer.</text>
</comment>
<comment type="similarity">
    <text evidence="11">Belongs to the tetrahydrofolate dehydrogenase/cyclohydrolase family.</text>
</comment>
<dbReference type="InterPro" id="IPR000672">
    <property type="entry name" value="THF_DH/CycHdrlase"/>
</dbReference>
<evidence type="ECO:0000313" key="14">
    <source>
        <dbReference type="EMBL" id="UUX33576.1"/>
    </source>
</evidence>
<feature type="binding site" evidence="11">
    <location>
        <position position="231"/>
    </location>
    <ligand>
        <name>NADP(+)</name>
        <dbReference type="ChEBI" id="CHEBI:58349"/>
    </ligand>
</feature>
<dbReference type="Proteomes" id="UP001315967">
    <property type="component" value="Chromosome"/>
</dbReference>
<dbReference type="Gene3D" id="3.40.50.720">
    <property type="entry name" value="NAD(P)-binding Rossmann-like Domain"/>
    <property type="match status" value="1"/>
</dbReference>
<comment type="catalytic activity">
    <reaction evidence="11">
        <text>(6R)-5,10-methenyltetrahydrofolate + H2O = (6R)-10-formyltetrahydrofolate + H(+)</text>
        <dbReference type="Rhea" id="RHEA:23700"/>
        <dbReference type="ChEBI" id="CHEBI:15377"/>
        <dbReference type="ChEBI" id="CHEBI:15378"/>
        <dbReference type="ChEBI" id="CHEBI:57455"/>
        <dbReference type="ChEBI" id="CHEBI:195366"/>
        <dbReference type="EC" id="3.5.4.9"/>
    </reaction>
</comment>
<evidence type="ECO:0000256" key="11">
    <source>
        <dbReference type="HAMAP-Rule" id="MF_01576"/>
    </source>
</evidence>
<name>A0ABY5P4E1_9LACT</name>
<keyword evidence="6 11" id="KW-0521">NADP</keyword>
<evidence type="ECO:0000256" key="10">
    <source>
        <dbReference type="ARBA" id="ARBA00023268"/>
    </source>
</evidence>
<evidence type="ECO:0000256" key="3">
    <source>
        <dbReference type="ARBA" id="ARBA00022605"/>
    </source>
</evidence>
<keyword evidence="5 11" id="KW-0378">Hydrolase</keyword>
<reference evidence="14 15" key="1">
    <citation type="submission" date="2022-08" db="EMBL/GenBank/DDBJ databases">
        <title>Aerococcaceae sp. nov isolated from spoiled eye mask.</title>
        <authorList>
            <person name="Zhou G."/>
            <person name="Xie X.-B."/>
            <person name="Shi Q.-S."/>
            <person name="Wang Y.-S."/>
            <person name="Wen X."/>
            <person name="Peng H."/>
            <person name="Yang X.-J."/>
            <person name="Tao H.-B."/>
            <person name="Huang X.-M."/>
        </authorList>
    </citation>
    <scope>NUCLEOTIDE SEQUENCE [LARGE SCALE GENOMIC DNA]</scope>
    <source>
        <strain evidence="15">DM20194951</strain>
    </source>
</reference>
<evidence type="ECO:0000259" key="13">
    <source>
        <dbReference type="Pfam" id="PF02882"/>
    </source>
</evidence>
<dbReference type="HAMAP" id="MF_01576">
    <property type="entry name" value="THF_DHG_CYH"/>
    <property type="match status" value="1"/>
</dbReference>
<keyword evidence="4 11" id="KW-0658">Purine biosynthesis</keyword>